<organism evidence="5 6">
    <name type="scientific">Pythium oligandrum</name>
    <name type="common">Mycoparasitic fungus</name>
    <dbReference type="NCBI Taxonomy" id="41045"/>
    <lineage>
        <taxon>Eukaryota</taxon>
        <taxon>Sar</taxon>
        <taxon>Stramenopiles</taxon>
        <taxon>Oomycota</taxon>
        <taxon>Peronosporomycetes</taxon>
        <taxon>Pythiales</taxon>
        <taxon>Pythiaceae</taxon>
        <taxon>Pythium</taxon>
    </lineage>
</organism>
<dbReference type="PANTHER" id="PTHR47640">
    <property type="entry name" value="TRNA SELENOCYSTEINE 1-ASSOCIATED PROTEIN 1-RELATED-RELATED"/>
    <property type="match status" value="1"/>
</dbReference>
<keyword evidence="6" id="KW-1185">Reference proteome</keyword>
<dbReference type="InterPro" id="IPR012677">
    <property type="entry name" value="Nucleotide-bd_a/b_plait_sf"/>
</dbReference>
<evidence type="ECO:0000313" key="5">
    <source>
        <dbReference type="EMBL" id="TMW69028.1"/>
    </source>
</evidence>
<dbReference type="SUPFAM" id="SSF54928">
    <property type="entry name" value="RNA-binding domain, RBD"/>
    <property type="match status" value="1"/>
</dbReference>
<dbReference type="PROSITE" id="PS50102">
    <property type="entry name" value="RRM"/>
    <property type="match status" value="1"/>
</dbReference>
<evidence type="ECO:0000256" key="3">
    <source>
        <dbReference type="SAM" id="MobiDB-lite"/>
    </source>
</evidence>
<dbReference type="Pfam" id="PF00076">
    <property type="entry name" value="RRM_1"/>
    <property type="match status" value="1"/>
</dbReference>
<dbReference type="InterPro" id="IPR000504">
    <property type="entry name" value="RRM_dom"/>
</dbReference>
<gene>
    <name evidence="5" type="ORF">Poli38472_001184</name>
</gene>
<comment type="caution">
    <text evidence="5">The sequence shown here is derived from an EMBL/GenBank/DDBJ whole genome shotgun (WGS) entry which is preliminary data.</text>
</comment>
<evidence type="ECO:0000313" key="6">
    <source>
        <dbReference type="Proteomes" id="UP000794436"/>
    </source>
</evidence>
<feature type="region of interest" description="Disordered" evidence="3">
    <location>
        <begin position="13"/>
        <end position="60"/>
    </location>
</feature>
<dbReference type="InterPro" id="IPR050825">
    <property type="entry name" value="RBM42_RBP45_47-like"/>
</dbReference>
<dbReference type="EMBL" id="SPLM01000001">
    <property type="protein sequence ID" value="TMW69028.1"/>
    <property type="molecule type" value="Genomic_DNA"/>
</dbReference>
<evidence type="ECO:0000256" key="1">
    <source>
        <dbReference type="ARBA" id="ARBA00022884"/>
    </source>
</evidence>
<dbReference type="Proteomes" id="UP000794436">
    <property type="component" value="Unassembled WGS sequence"/>
</dbReference>
<dbReference type="Gene3D" id="3.30.70.330">
    <property type="match status" value="1"/>
</dbReference>
<reference evidence="5" key="1">
    <citation type="submission" date="2019-03" db="EMBL/GenBank/DDBJ databases">
        <title>Long read genome sequence of the mycoparasitic Pythium oligandrum ATCC 38472 isolated from sugarbeet rhizosphere.</title>
        <authorList>
            <person name="Gaulin E."/>
        </authorList>
    </citation>
    <scope>NUCLEOTIDE SEQUENCE</scope>
    <source>
        <strain evidence="5">ATCC 38472_TT</strain>
    </source>
</reference>
<evidence type="ECO:0000259" key="4">
    <source>
        <dbReference type="PROSITE" id="PS50102"/>
    </source>
</evidence>
<name>A0A8K1FSY6_PYTOL</name>
<dbReference type="CDD" id="cd12383">
    <property type="entry name" value="RRM_RBM42"/>
    <property type="match status" value="1"/>
</dbReference>
<dbReference type="PANTHER" id="PTHR47640:SF11">
    <property type="entry name" value="RNA-BINDING PROTEIN 42"/>
    <property type="match status" value="1"/>
</dbReference>
<dbReference type="OrthoDB" id="1749473at2759"/>
<dbReference type="SMART" id="SM00360">
    <property type="entry name" value="RRM"/>
    <property type="match status" value="1"/>
</dbReference>
<proteinExistence type="predicted"/>
<sequence>MAELDDEFARFQAELASLEQQLDAPTEDAPTETNKRARDEEEAAKTTPEPPKKAAKTEAQPVVIAAKPKIYSAPPRAAPLRASVIDSVVDEADALSSVAAGGALSGFPVGTSGEYAATAGIPSTSRSQMPVARVDMVTGEFLSAEEQQLMNQQQSVYEYNPYKAARGAGAAHGKGKKNLRMAGGEIWEDATLADWPDNDFRLFVGDLGNEVNDEILAHAFSRYASFQRARVVRDKYTHKTRGYGFVSFGDHMDCAKAMREMNGKYIGNRPVKIQKSNWQDRNIDVARKKAKKKKHHLFG</sequence>
<dbReference type="InterPro" id="IPR034215">
    <property type="entry name" value="RBM42_RRM"/>
</dbReference>
<protein>
    <recommendedName>
        <fullName evidence="4">RRM domain-containing protein</fullName>
    </recommendedName>
</protein>
<dbReference type="InterPro" id="IPR035979">
    <property type="entry name" value="RBD_domain_sf"/>
</dbReference>
<dbReference type="GO" id="GO:0003729">
    <property type="term" value="F:mRNA binding"/>
    <property type="evidence" value="ECO:0007669"/>
    <property type="project" value="InterPro"/>
</dbReference>
<accession>A0A8K1FSY6</accession>
<dbReference type="AlphaFoldDB" id="A0A8K1FSY6"/>
<feature type="domain" description="RRM" evidence="4">
    <location>
        <begin position="200"/>
        <end position="278"/>
    </location>
</feature>
<evidence type="ECO:0000256" key="2">
    <source>
        <dbReference type="PROSITE-ProRule" id="PRU00176"/>
    </source>
</evidence>
<keyword evidence="1 2" id="KW-0694">RNA-binding</keyword>